<keyword evidence="3" id="KW-1185">Reference proteome</keyword>
<dbReference type="PANTHER" id="PTHR47074:SF11">
    <property type="entry name" value="REVERSE TRANSCRIPTASE-LIKE PROTEIN"/>
    <property type="match status" value="1"/>
</dbReference>
<dbReference type="Proteomes" id="UP001168877">
    <property type="component" value="Unassembled WGS sequence"/>
</dbReference>
<feature type="domain" description="RNase H type-1" evidence="1">
    <location>
        <begin position="61"/>
        <end position="126"/>
    </location>
</feature>
<dbReference type="AlphaFoldDB" id="A0AA39SHI4"/>
<dbReference type="PANTHER" id="PTHR47074">
    <property type="entry name" value="BNAC02G40300D PROTEIN"/>
    <property type="match status" value="1"/>
</dbReference>
<proteinExistence type="predicted"/>
<protein>
    <recommendedName>
        <fullName evidence="1">RNase H type-1 domain-containing protein</fullName>
    </recommendedName>
</protein>
<comment type="caution">
    <text evidence="2">The sequence shown here is derived from an EMBL/GenBank/DDBJ whole genome shotgun (WGS) entry which is preliminary data.</text>
</comment>
<evidence type="ECO:0000259" key="1">
    <source>
        <dbReference type="Pfam" id="PF13456"/>
    </source>
</evidence>
<accession>A0AA39SHI4</accession>
<gene>
    <name evidence="2" type="ORF">LWI29_032620</name>
</gene>
<sequence length="153" mass="17041">MLIRFAEFGLVGRRGWLRNVGGGMRWMIVGDRRIMVCEANYDMDCAKAMVVYKGFIVGKYMGLVNYVVETDSETMIKQILKGGNSEASYGGILDAIQILALDARNVAFQFVSTKANMVALALANEALSITDMAVWKEDVPMCIRAMVEDKQRI</sequence>
<dbReference type="InterPro" id="IPR036397">
    <property type="entry name" value="RNaseH_sf"/>
</dbReference>
<dbReference type="GO" id="GO:0003676">
    <property type="term" value="F:nucleic acid binding"/>
    <property type="evidence" value="ECO:0007669"/>
    <property type="project" value="InterPro"/>
</dbReference>
<evidence type="ECO:0000313" key="2">
    <source>
        <dbReference type="EMBL" id="KAK0598216.1"/>
    </source>
</evidence>
<organism evidence="2 3">
    <name type="scientific">Acer saccharum</name>
    <name type="common">Sugar maple</name>
    <dbReference type="NCBI Taxonomy" id="4024"/>
    <lineage>
        <taxon>Eukaryota</taxon>
        <taxon>Viridiplantae</taxon>
        <taxon>Streptophyta</taxon>
        <taxon>Embryophyta</taxon>
        <taxon>Tracheophyta</taxon>
        <taxon>Spermatophyta</taxon>
        <taxon>Magnoliopsida</taxon>
        <taxon>eudicotyledons</taxon>
        <taxon>Gunneridae</taxon>
        <taxon>Pentapetalae</taxon>
        <taxon>rosids</taxon>
        <taxon>malvids</taxon>
        <taxon>Sapindales</taxon>
        <taxon>Sapindaceae</taxon>
        <taxon>Hippocastanoideae</taxon>
        <taxon>Acereae</taxon>
        <taxon>Acer</taxon>
    </lineage>
</organism>
<dbReference type="EMBL" id="JAUESC010000004">
    <property type="protein sequence ID" value="KAK0598216.1"/>
    <property type="molecule type" value="Genomic_DNA"/>
</dbReference>
<dbReference type="InterPro" id="IPR002156">
    <property type="entry name" value="RNaseH_domain"/>
</dbReference>
<dbReference type="GO" id="GO:0004523">
    <property type="term" value="F:RNA-DNA hybrid ribonuclease activity"/>
    <property type="evidence" value="ECO:0007669"/>
    <property type="project" value="InterPro"/>
</dbReference>
<reference evidence="2" key="1">
    <citation type="journal article" date="2022" name="Plant J.">
        <title>Strategies of tolerance reflected in two North American maple genomes.</title>
        <authorList>
            <person name="McEvoy S.L."/>
            <person name="Sezen U.U."/>
            <person name="Trouern-Trend A."/>
            <person name="McMahon S.M."/>
            <person name="Schaberg P.G."/>
            <person name="Yang J."/>
            <person name="Wegrzyn J.L."/>
            <person name="Swenson N.G."/>
        </authorList>
    </citation>
    <scope>NUCLEOTIDE SEQUENCE</scope>
    <source>
        <strain evidence="2">NS2018</strain>
    </source>
</reference>
<evidence type="ECO:0000313" key="3">
    <source>
        <dbReference type="Proteomes" id="UP001168877"/>
    </source>
</evidence>
<name>A0AA39SHI4_ACESA</name>
<dbReference type="Pfam" id="PF13456">
    <property type="entry name" value="RVT_3"/>
    <property type="match status" value="1"/>
</dbReference>
<reference evidence="2" key="2">
    <citation type="submission" date="2023-06" db="EMBL/GenBank/DDBJ databases">
        <authorList>
            <person name="Swenson N.G."/>
            <person name="Wegrzyn J.L."/>
            <person name="Mcevoy S.L."/>
        </authorList>
    </citation>
    <scope>NUCLEOTIDE SEQUENCE</scope>
    <source>
        <strain evidence="2">NS2018</strain>
        <tissue evidence="2">Leaf</tissue>
    </source>
</reference>
<dbReference type="InterPro" id="IPR052929">
    <property type="entry name" value="RNase_H-like_EbsB-rel"/>
</dbReference>
<dbReference type="Gene3D" id="3.30.420.10">
    <property type="entry name" value="Ribonuclease H-like superfamily/Ribonuclease H"/>
    <property type="match status" value="1"/>
</dbReference>